<evidence type="ECO:0000256" key="7">
    <source>
        <dbReference type="ARBA" id="ARBA00022927"/>
    </source>
</evidence>
<organism evidence="14 15">
    <name type="scientific">Fluoribacter dumoffii</name>
    <dbReference type="NCBI Taxonomy" id="463"/>
    <lineage>
        <taxon>Bacteria</taxon>
        <taxon>Pseudomonadati</taxon>
        <taxon>Pseudomonadota</taxon>
        <taxon>Gammaproteobacteria</taxon>
        <taxon>Legionellales</taxon>
        <taxon>Legionellaceae</taxon>
        <taxon>Fluoribacter</taxon>
    </lineage>
</organism>
<comment type="similarity">
    <text evidence="2">Belongs to the LolB family.</text>
</comment>
<dbReference type="SUPFAM" id="SSF89392">
    <property type="entry name" value="Prokaryotic lipoproteins and lipoprotein localization factors"/>
    <property type="match status" value="1"/>
</dbReference>
<dbReference type="EMBL" id="UGGT01000001">
    <property type="protein sequence ID" value="STO20294.1"/>
    <property type="molecule type" value="Genomic_DNA"/>
</dbReference>
<evidence type="ECO:0000256" key="10">
    <source>
        <dbReference type="ARBA" id="ARBA00023186"/>
    </source>
</evidence>
<evidence type="ECO:0000256" key="11">
    <source>
        <dbReference type="ARBA" id="ARBA00023237"/>
    </source>
</evidence>
<keyword evidence="6 13" id="KW-0732">Signal</keyword>
<dbReference type="RefSeq" id="WP_010652506.1">
    <property type="nucleotide sequence ID" value="NZ_JAPHOO010000002.1"/>
</dbReference>
<evidence type="ECO:0000256" key="2">
    <source>
        <dbReference type="ARBA" id="ARBA00009696"/>
    </source>
</evidence>
<feature type="signal peptide" evidence="13">
    <location>
        <begin position="1"/>
        <end position="25"/>
    </location>
</feature>
<dbReference type="AlphaFoldDB" id="A0A377G693"/>
<dbReference type="Pfam" id="PF03550">
    <property type="entry name" value="LolB"/>
    <property type="match status" value="1"/>
</dbReference>
<protein>
    <recommendedName>
        <fullName evidence="4">Outer-membrane lipoprotein LolB</fullName>
    </recommendedName>
</protein>
<keyword evidence="5" id="KW-0813">Transport</keyword>
<dbReference type="Gene3D" id="2.50.20.10">
    <property type="entry name" value="Lipoprotein localisation LolA/LolB/LppX"/>
    <property type="match status" value="1"/>
</dbReference>
<dbReference type="OrthoDB" id="9797618at2"/>
<keyword evidence="8" id="KW-0472">Membrane</keyword>
<evidence type="ECO:0000256" key="13">
    <source>
        <dbReference type="SAM" id="SignalP"/>
    </source>
</evidence>
<evidence type="ECO:0000256" key="1">
    <source>
        <dbReference type="ARBA" id="ARBA00004459"/>
    </source>
</evidence>
<feature type="chain" id="PRO_5017053537" description="Outer-membrane lipoprotein LolB" evidence="13">
    <location>
        <begin position="26"/>
        <end position="200"/>
    </location>
</feature>
<dbReference type="Proteomes" id="UP000254554">
    <property type="component" value="Unassembled WGS sequence"/>
</dbReference>
<dbReference type="NCBIfam" id="TIGR00548">
    <property type="entry name" value="lolB"/>
    <property type="match status" value="1"/>
</dbReference>
<comment type="subcellular location">
    <subcellularLocation>
        <location evidence="1">Cell outer membrane</location>
        <topology evidence="1">Lipid-anchor</topology>
    </subcellularLocation>
</comment>
<keyword evidence="9" id="KW-0564">Palmitate</keyword>
<keyword evidence="12 14" id="KW-0449">Lipoprotein</keyword>
<keyword evidence="11" id="KW-0998">Cell outer membrane</keyword>
<reference evidence="14 15" key="1">
    <citation type="submission" date="2018-06" db="EMBL/GenBank/DDBJ databases">
        <authorList>
            <consortium name="Pathogen Informatics"/>
            <person name="Doyle S."/>
        </authorList>
    </citation>
    <scope>NUCLEOTIDE SEQUENCE [LARGE SCALE GENOMIC DNA]</scope>
    <source>
        <strain evidence="14 15">NCTC11370</strain>
    </source>
</reference>
<gene>
    <name evidence="14" type="primary">lolB</name>
    <name evidence="14" type="ORF">NCTC11370_00348</name>
</gene>
<dbReference type="GO" id="GO:0015031">
    <property type="term" value="P:protein transport"/>
    <property type="evidence" value="ECO:0007669"/>
    <property type="project" value="UniProtKB-KW"/>
</dbReference>
<evidence type="ECO:0000256" key="6">
    <source>
        <dbReference type="ARBA" id="ARBA00022729"/>
    </source>
</evidence>
<proteinExistence type="inferred from homology"/>
<evidence type="ECO:0000313" key="15">
    <source>
        <dbReference type="Proteomes" id="UP000254554"/>
    </source>
</evidence>
<sequence length="200" mass="22114">MTSINRSIVLFSFFLLTACAPPRPAVELPENKVMPVEQRKAKTATISSWEIRGAMAAKNKNKGWSAALNWKQSGPGAYHIRLMGPLGSGTVLIDKKGDTIAYQDGSKKITSHDADKLLAEQTGIRLPVNNLYYWVRGLPAPGPVQGERRDEYNHLVQLKQSGYTINFTKYTSVKGIDLPSMIRLEGNGAMVKVVIQNWTV</sequence>
<dbReference type="GeneID" id="93293645"/>
<dbReference type="PROSITE" id="PS51257">
    <property type="entry name" value="PROKAR_LIPOPROTEIN"/>
    <property type="match status" value="1"/>
</dbReference>
<evidence type="ECO:0000256" key="5">
    <source>
        <dbReference type="ARBA" id="ARBA00022448"/>
    </source>
</evidence>
<evidence type="ECO:0000256" key="9">
    <source>
        <dbReference type="ARBA" id="ARBA00023139"/>
    </source>
</evidence>
<comment type="subunit">
    <text evidence="3">Monomer.</text>
</comment>
<dbReference type="STRING" id="1094715.GCA_000236165_02734"/>
<evidence type="ECO:0000313" key="14">
    <source>
        <dbReference type="EMBL" id="STO20294.1"/>
    </source>
</evidence>
<evidence type="ECO:0000256" key="3">
    <source>
        <dbReference type="ARBA" id="ARBA00011245"/>
    </source>
</evidence>
<accession>A0A377G693</accession>
<keyword evidence="7" id="KW-0653">Protein transport</keyword>
<evidence type="ECO:0000256" key="4">
    <source>
        <dbReference type="ARBA" id="ARBA00016202"/>
    </source>
</evidence>
<dbReference type="GO" id="GO:0009279">
    <property type="term" value="C:cell outer membrane"/>
    <property type="evidence" value="ECO:0007669"/>
    <property type="project" value="UniProtKB-SubCell"/>
</dbReference>
<evidence type="ECO:0000256" key="8">
    <source>
        <dbReference type="ARBA" id="ARBA00023136"/>
    </source>
</evidence>
<dbReference type="InterPro" id="IPR029046">
    <property type="entry name" value="LolA/LolB/LppX"/>
</dbReference>
<evidence type="ECO:0000256" key="12">
    <source>
        <dbReference type="ARBA" id="ARBA00023288"/>
    </source>
</evidence>
<dbReference type="InterPro" id="IPR004565">
    <property type="entry name" value="OM_lipoprot_LolB"/>
</dbReference>
<dbReference type="CDD" id="cd16326">
    <property type="entry name" value="LolB"/>
    <property type="match status" value="1"/>
</dbReference>
<keyword evidence="15" id="KW-1185">Reference proteome</keyword>
<keyword evidence="10" id="KW-0143">Chaperone</keyword>
<name>A0A377G693_9GAMM</name>